<dbReference type="AlphaFoldDB" id="A0A8J3A3T7"/>
<reference evidence="10 12" key="2">
    <citation type="submission" date="2020-02" db="EMBL/GenBank/DDBJ databases">
        <title>Genome sequence of Parvularcula flava strain NH6-79.</title>
        <authorList>
            <person name="Abdul Karim M.H."/>
            <person name="Lam M.Q."/>
            <person name="Chen S.J."/>
            <person name="Yahya A."/>
            <person name="Shahir S."/>
            <person name="Shamsir M.S."/>
            <person name="Chong C.S."/>
        </authorList>
    </citation>
    <scope>NUCLEOTIDE SEQUENCE [LARGE SCALE GENOMIC DNA]</scope>
    <source>
        <strain evidence="10 12">NH6-79</strain>
    </source>
</reference>
<feature type="domain" description="Resolvase/invertase-type recombinase catalytic" evidence="8">
    <location>
        <begin position="1"/>
        <end position="135"/>
    </location>
</feature>
<proteinExistence type="inferred from homology"/>
<dbReference type="InterPro" id="IPR036162">
    <property type="entry name" value="Resolvase-like_N_sf"/>
</dbReference>
<comment type="similarity">
    <text evidence="1">Belongs to the site-specific recombinase resolvase family.</text>
</comment>
<dbReference type="PROSITE" id="PS51736">
    <property type="entry name" value="RECOMBINASES_3"/>
    <property type="match status" value="1"/>
</dbReference>
<evidence type="ECO:0000313" key="10">
    <source>
        <dbReference type="EMBL" id="NHK29391.1"/>
    </source>
</evidence>
<evidence type="ECO:0000256" key="7">
    <source>
        <dbReference type="PROSITE-ProRule" id="PRU10137"/>
    </source>
</evidence>
<dbReference type="InterPro" id="IPR006118">
    <property type="entry name" value="Recombinase_CS"/>
</dbReference>
<dbReference type="RefSeq" id="WP_155142372.1">
    <property type="nucleotide sequence ID" value="NZ_BMGZ01000004.1"/>
</dbReference>
<sequence>MKIGYARVSTADQSLDLQLKALKEAGCDRIYQDHGISGMRFDRPGYGKAMQALKEGDTLVVWRLDRLARSMLELTDTVTTLHNRGIGFRSLCEYFDLGTPVGDFMLHILSAMAHFERALIIERTRAGMAAAKARGVQIGRPPAMDGETFREALFLINRGLSVPATATQIGVGKSTLYRYLSENAARYHRLNM</sequence>
<dbReference type="InterPro" id="IPR050639">
    <property type="entry name" value="SSR_resolvase"/>
</dbReference>
<dbReference type="PROSITE" id="PS00398">
    <property type="entry name" value="RECOMBINASES_2"/>
    <property type="match status" value="1"/>
</dbReference>
<dbReference type="Pfam" id="PF00239">
    <property type="entry name" value="Resolvase"/>
    <property type="match status" value="1"/>
</dbReference>
<dbReference type="SMART" id="SM00857">
    <property type="entry name" value="Resolvase"/>
    <property type="match status" value="1"/>
</dbReference>
<keyword evidence="12" id="KW-1185">Reference proteome</keyword>
<dbReference type="EMBL" id="VCJR02000004">
    <property type="protein sequence ID" value="NHK29391.1"/>
    <property type="molecule type" value="Genomic_DNA"/>
</dbReference>
<evidence type="ECO:0000259" key="8">
    <source>
        <dbReference type="PROSITE" id="PS51736"/>
    </source>
</evidence>
<evidence type="ECO:0000256" key="4">
    <source>
        <dbReference type="ARBA" id="ARBA00023125"/>
    </source>
</evidence>
<keyword evidence="2" id="KW-0229">DNA integration</keyword>
<dbReference type="GO" id="GO:0015074">
    <property type="term" value="P:DNA integration"/>
    <property type="evidence" value="ECO:0007669"/>
    <property type="project" value="UniProtKB-KW"/>
</dbReference>
<dbReference type="CDD" id="cd03768">
    <property type="entry name" value="SR_ResInv"/>
    <property type="match status" value="1"/>
</dbReference>
<keyword evidence="4" id="KW-0238">DNA-binding</keyword>
<dbReference type="EMBL" id="BMGZ01000004">
    <property type="protein sequence ID" value="GGI00915.1"/>
    <property type="molecule type" value="Genomic_DNA"/>
</dbReference>
<dbReference type="Gene3D" id="1.10.10.60">
    <property type="entry name" value="Homeodomain-like"/>
    <property type="match status" value="1"/>
</dbReference>
<dbReference type="InterPro" id="IPR009057">
    <property type="entry name" value="Homeodomain-like_sf"/>
</dbReference>
<protein>
    <submittedName>
        <fullName evidence="9 10">Recombinase</fullName>
    </submittedName>
</protein>
<evidence type="ECO:0000256" key="2">
    <source>
        <dbReference type="ARBA" id="ARBA00022908"/>
    </source>
</evidence>
<dbReference type="Pfam" id="PF02796">
    <property type="entry name" value="HTH_7"/>
    <property type="match status" value="1"/>
</dbReference>
<feature type="active site" description="O-(5'-phospho-DNA)-serine intermediate" evidence="6 7">
    <location>
        <position position="9"/>
    </location>
</feature>
<comment type="caution">
    <text evidence="9">The sequence shown here is derived from an EMBL/GenBank/DDBJ whole genome shotgun (WGS) entry which is preliminary data.</text>
</comment>
<dbReference type="Gene3D" id="3.40.50.1390">
    <property type="entry name" value="Resolvase, N-terminal catalytic domain"/>
    <property type="match status" value="1"/>
</dbReference>
<keyword evidence="3" id="KW-0230">DNA invertase</keyword>
<dbReference type="FunFam" id="3.40.50.1390:FF:000001">
    <property type="entry name" value="DNA recombinase"/>
    <property type="match status" value="1"/>
</dbReference>
<evidence type="ECO:0000256" key="3">
    <source>
        <dbReference type="ARBA" id="ARBA00023100"/>
    </source>
</evidence>
<dbReference type="Proteomes" id="UP000818603">
    <property type="component" value="Unassembled WGS sequence"/>
</dbReference>
<evidence type="ECO:0000313" key="11">
    <source>
        <dbReference type="Proteomes" id="UP000621856"/>
    </source>
</evidence>
<evidence type="ECO:0000256" key="6">
    <source>
        <dbReference type="PIRSR" id="PIRSR606118-50"/>
    </source>
</evidence>
<name>A0A8J3A3T7_9PROT</name>
<organism evidence="9 11">
    <name type="scientific">Aquisalinus luteolus</name>
    <dbReference type="NCBI Taxonomy" id="1566827"/>
    <lineage>
        <taxon>Bacteria</taxon>
        <taxon>Pseudomonadati</taxon>
        <taxon>Pseudomonadota</taxon>
        <taxon>Alphaproteobacteria</taxon>
        <taxon>Parvularculales</taxon>
        <taxon>Parvularculaceae</taxon>
        <taxon>Aquisalinus</taxon>
    </lineage>
</organism>
<dbReference type="PROSITE" id="PS00397">
    <property type="entry name" value="RECOMBINASES_1"/>
    <property type="match status" value="1"/>
</dbReference>
<dbReference type="SUPFAM" id="SSF46689">
    <property type="entry name" value="Homeodomain-like"/>
    <property type="match status" value="1"/>
</dbReference>
<dbReference type="Proteomes" id="UP000621856">
    <property type="component" value="Unassembled WGS sequence"/>
</dbReference>
<dbReference type="PANTHER" id="PTHR30461">
    <property type="entry name" value="DNA-INVERTASE FROM LAMBDOID PROPHAGE"/>
    <property type="match status" value="1"/>
</dbReference>
<dbReference type="GO" id="GO:0000150">
    <property type="term" value="F:DNA strand exchange activity"/>
    <property type="evidence" value="ECO:0007669"/>
    <property type="project" value="UniProtKB-KW"/>
</dbReference>
<accession>A0A8J3A3T7</accession>
<dbReference type="InterPro" id="IPR006119">
    <property type="entry name" value="Resolv_N"/>
</dbReference>
<gene>
    <name evidence="10" type="ORF">FF098_015860</name>
    <name evidence="9" type="ORF">GCM10011355_30320</name>
</gene>
<dbReference type="SUPFAM" id="SSF53041">
    <property type="entry name" value="Resolvase-like"/>
    <property type="match status" value="1"/>
</dbReference>
<reference evidence="9" key="1">
    <citation type="journal article" date="2014" name="Int. J. Syst. Evol. Microbiol.">
        <title>Complete genome sequence of Corynebacterium casei LMG S-19264T (=DSM 44701T), isolated from a smear-ripened cheese.</title>
        <authorList>
            <consortium name="US DOE Joint Genome Institute (JGI-PGF)"/>
            <person name="Walter F."/>
            <person name="Albersmeier A."/>
            <person name="Kalinowski J."/>
            <person name="Ruckert C."/>
        </authorList>
    </citation>
    <scope>NUCLEOTIDE SEQUENCE</scope>
    <source>
        <strain evidence="9">CGMCC 1.14984</strain>
    </source>
</reference>
<keyword evidence="5" id="KW-0233">DNA recombination</keyword>
<evidence type="ECO:0000313" key="12">
    <source>
        <dbReference type="Proteomes" id="UP000818603"/>
    </source>
</evidence>
<dbReference type="InterPro" id="IPR006120">
    <property type="entry name" value="Resolvase_HTH_dom"/>
</dbReference>
<evidence type="ECO:0000256" key="1">
    <source>
        <dbReference type="ARBA" id="ARBA00009913"/>
    </source>
</evidence>
<dbReference type="PANTHER" id="PTHR30461:SF2">
    <property type="entry name" value="SERINE RECOMBINASE PINE-RELATED"/>
    <property type="match status" value="1"/>
</dbReference>
<reference evidence="9" key="3">
    <citation type="submission" date="2020-09" db="EMBL/GenBank/DDBJ databases">
        <authorList>
            <person name="Sun Q."/>
            <person name="Zhou Y."/>
        </authorList>
    </citation>
    <scope>NUCLEOTIDE SEQUENCE</scope>
    <source>
        <strain evidence="9">CGMCC 1.14984</strain>
    </source>
</reference>
<evidence type="ECO:0000256" key="5">
    <source>
        <dbReference type="ARBA" id="ARBA00023172"/>
    </source>
</evidence>
<dbReference type="GO" id="GO:0003677">
    <property type="term" value="F:DNA binding"/>
    <property type="evidence" value="ECO:0007669"/>
    <property type="project" value="UniProtKB-KW"/>
</dbReference>
<evidence type="ECO:0000313" key="9">
    <source>
        <dbReference type="EMBL" id="GGI00915.1"/>
    </source>
</evidence>